<evidence type="ECO:0000256" key="5">
    <source>
        <dbReference type="SAM" id="MobiDB-lite"/>
    </source>
</evidence>
<comment type="subcellular location">
    <subcellularLocation>
        <location evidence="1">Membrane</location>
        <topology evidence="1">Multi-pass membrane protein</topology>
    </subcellularLocation>
</comment>
<feature type="compositionally biased region" description="Gly residues" evidence="5">
    <location>
        <begin position="285"/>
        <end position="318"/>
    </location>
</feature>
<keyword evidence="3 6" id="KW-1133">Transmembrane helix</keyword>
<evidence type="ECO:0000313" key="9">
    <source>
        <dbReference type="Proteomes" id="UP000578077"/>
    </source>
</evidence>
<evidence type="ECO:0000259" key="7">
    <source>
        <dbReference type="Pfam" id="PF00520"/>
    </source>
</evidence>
<reference evidence="8 9" key="1">
    <citation type="submission" date="2020-08" db="EMBL/GenBank/DDBJ databases">
        <title>Sequencing the genomes of 1000 actinobacteria strains.</title>
        <authorList>
            <person name="Klenk H.-P."/>
        </authorList>
    </citation>
    <scope>NUCLEOTIDE SEQUENCE [LARGE SCALE GENOMIC DNA]</scope>
    <source>
        <strain evidence="8 9">DSM 44593</strain>
    </source>
</reference>
<dbReference type="PANTHER" id="PTHR10037">
    <property type="entry name" value="VOLTAGE-GATED CATION CHANNEL CALCIUM AND SODIUM"/>
    <property type="match status" value="1"/>
</dbReference>
<dbReference type="RefSeq" id="WP_184633993.1">
    <property type="nucleotide sequence ID" value="NZ_BAABKT010000005.1"/>
</dbReference>
<dbReference type="Pfam" id="PF00520">
    <property type="entry name" value="Ion_trans"/>
    <property type="match status" value="1"/>
</dbReference>
<keyword evidence="2 6" id="KW-0812">Transmembrane</keyword>
<proteinExistence type="predicted"/>
<dbReference type="GO" id="GO:0005248">
    <property type="term" value="F:voltage-gated sodium channel activity"/>
    <property type="evidence" value="ECO:0007669"/>
    <property type="project" value="TreeGrafter"/>
</dbReference>
<dbReference type="GO" id="GO:0001518">
    <property type="term" value="C:voltage-gated sodium channel complex"/>
    <property type="evidence" value="ECO:0007669"/>
    <property type="project" value="TreeGrafter"/>
</dbReference>
<evidence type="ECO:0000256" key="1">
    <source>
        <dbReference type="ARBA" id="ARBA00004141"/>
    </source>
</evidence>
<dbReference type="AlphaFoldDB" id="A0A841E430"/>
<feature type="transmembrane region" description="Helical" evidence="6">
    <location>
        <begin position="21"/>
        <end position="40"/>
    </location>
</feature>
<accession>A0A841E430</accession>
<gene>
    <name evidence="8" type="ORF">HNR25_001537</name>
</gene>
<dbReference type="Gene3D" id="1.10.287.70">
    <property type="match status" value="1"/>
</dbReference>
<protein>
    <submittedName>
        <fullName evidence="8">Voltage-gated sodium channel</fullName>
    </submittedName>
</protein>
<feature type="transmembrane region" description="Helical" evidence="6">
    <location>
        <begin position="128"/>
        <end position="151"/>
    </location>
</feature>
<evidence type="ECO:0000256" key="4">
    <source>
        <dbReference type="ARBA" id="ARBA00023136"/>
    </source>
</evidence>
<dbReference type="InterPro" id="IPR027359">
    <property type="entry name" value="Volt_channel_dom_sf"/>
</dbReference>
<dbReference type="SUPFAM" id="SSF81324">
    <property type="entry name" value="Voltage-gated potassium channels"/>
    <property type="match status" value="1"/>
</dbReference>
<keyword evidence="8" id="KW-0813">Transport</keyword>
<evidence type="ECO:0000256" key="6">
    <source>
        <dbReference type="SAM" id="Phobius"/>
    </source>
</evidence>
<feature type="domain" description="Ion transport" evidence="7">
    <location>
        <begin position="18"/>
        <end position="229"/>
    </location>
</feature>
<dbReference type="Gene3D" id="1.20.120.350">
    <property type="entry name" value="Voltage-gated potassium channels. Chain C"/>
    <property type="match status" value="1"/>
</dbReference>
<keyword evidence="8" id="KW-0406">Ion transport</keyword>
<feature type="region of interest" description="Disordered" evidence="5">
    <location>
        <begin position="270"/>
        <end position="318"/>
    </location>
</feature>
<sequence length="318" mass="33975">MGDTALRERAGAIVGSHRFQTLIVLLILLNAATLGMETYVDGPLAGAEDLLAAAETGFVTVFAAELALKVFAHGRRFFRDPWNWFDMAVVGIAAVPASSGLSVLRTLRILRILRLISVLPQMRTIVTALFRSVPGMGAVIGLLLIIVYTAAVLGERLFHEIDPEHFGDLGTTLYTMFVLLTTEDWPDVAQPVLDREPAAWLFFVGYIVVTAFIMLNLVIGVIVTALEQEVNAERWKEDQDLELAQHQSVMNRLEELTEQVGRLSEQVRALGGAPAEGEAQPQPGGRAGADGAGPARGGDGGTAGTHSGDGGTGGRPVP</sequence>
<evidence type="ECO:0000313" key="8">
    <source>
        <dbReference type="EMBL" id="MBB5997786.1"/>
    </source>
</evidence>
<comment type="caution">
    <text evidence="8">The sequence shown here is derived from an EMBL/GenBank/DDBJ whole genome shotgun (WGS) entry which is preliminary data.</text>
</comment>
<feature type="transmembrane region" description="Helical" evidence="6">
    <location>
        <begin position="84"/>
        <end position="107"/>
    </location>
</feature>
<dbReference type="EMBL" id="JACHLY010000001">
    <property type="protein sequence ID" value="MBB5997786.1"/>
    <property type="molecule type" value="Genomic_DNA"/>
</dbReference>
<keyword evidence="9" id="KW-1185">Reference proteome</keyword>
<dbReference type="InterPro" id="IPR005821">
    <property type="entry name" value="Ion_trans_dom"/>
</dbReference>
<feature type="transmembrane region" description="Helical" evidence="6">
    <location>
        <begin position="200"/>
        <end position="226"/>
    </location>
</feature>
<name>A0A841E430_9ACTN</name>
<organism evidence="8 9">
    <name type="scientific">Streptomonospora salina</name>
    <dbReference type="NCBI Taxonomy" id="104205"/>
    <lineage>
        <taxon>Bacteria</taxon>
        <taxon>Bacillati</taxon>
        <taxon>Actinomycetota</taxon>
        <taxon>Actinomycetes</taxon>
        <taxon>Streptosporangiales</taxon>
        <taxon>Nocardiopsidaceae</taxon>
        <taxon>Streptomonospora</taxon>
    </lineage>
</organism>
<dbReference type="InterPro" id="IPR043203">
    <property type="entry name" value="VGCC_Ca_Na"/>
</dbReference>
<dbReference type="PANTHER" id="PTHR10037:SF62">
    <property type="entry name" value="SODIUM CHANNEL PROTEIN 60E"/>
    <property type="match status" value="1"/>
</dbReference>
<evidence type="ECO:0000256" key="2">
    <source>
        <dbReference type="ARBA" id="ARBA00022692"/>
    </source>
</evidence>
<evidence type="ECO:0000256" key="3">
    <source>
        <dbReference type="ARBA" id="ARBA00022989"/>
    </source>
</evidence>
<dbReference type="Proteomes" id="UP000578077">
    <property type="component" value="Unassembled WGS sequence"/>
</dbReference>
<keyword evidence="4 6" id="KW-0472">Membrane</keyword>
<keyword evidence="8" id="KW-0407">Ion channel</keyword>